<evidence type="ECO:0000313" key="2">
    <source>
        <dbReference type="EMBL" id="TCN57673.1"/>
    </source>
</evidence>
<protein>
    <submittedName>
        <fullName evidence="2">Uncharacterized protein</fullName>
    </submittedName>
</protein>
<sequence length="48" mass="5276">MKNIQKNQEKKLSLEKFKIAEIKNKKVIIGGNAPEEGDPPATSPTVRG</sequence>
<name>A0ABY2AZ17_9FLAO</name>
<evidence type="ECO:0000256" key="1">
    <source>
        <dbReference type="SAM" id="MobiDB-lite"/>
    </source>
</evidence>
<gene>
    <name evidence="2" type="ORF">EV142_104335</name>
</gene>
<dbReference type="RefSeq" id="WP_158286328.1">
    <property type="nucleotide sequence ID" value="NZ_JBDSHJ010000027.1"/>
</dbReference>
<accession>A0ABY2AZ17</accession>
<keyword evidence="3" id="KW-1185">Reference proteome</keyword>
<organism evidence="2 3">
    <name type="scientific">Flavobacterium circumlabens</name>
    <dbReference type="NCBI Taxonomy" id="2133765"/>
    <lineage>
        <taxon>Bacteria</taxon>
        <taxon>Pseudomonadati</taxon>
        <taxon>Bacteroidota</taxon>
        <taxon>Flavobacteriia</taxon>
        <taxon>Flavobacteriales</taxon>
        <taxon>Flavobacteriaceae</taxon>
        <taxon>Flavobacterium</taxon>
    </lineage>
</organism>
<feature type="region of interest" description="Disordered" evidence="1">
    <location>
        <begin position="29"/>
        <end position="48"/>
    </location>
</feature>
<reference evidence="2 3" key="1">
    <citation type="journal article" date="2015" name="Stand. Genomic Sci.">
        <title>Genomic Encyclopedia of Bacterial and Archaeal Type Strains, Phase III: the genomes of soil and plant-associated and newly described type strains.</title>
        <authorList>
            <person name="Whitman W.B."/>
            <person name="Woyke T."/>
            <person name="Klenk H.P."/>
            <person name="Zhou Y."/>
            <person name="Lilburn T.G."/>
            <person name="Beck B.J."/>
            <person name="De Vos P."/>
            <person name="Vandamme P."/>
            <person name="Eisen J.A."/>
            <person name="Garrity G."/>
            <person name="Hugenholtz P."/>
            <person name="Kyrpides N.C."/>
        </authorList>
    </citation>
    <scope>NUCLEOTIDE SEQUENCE [LARGE SCALE GENOMIC DNA]</scope>
    <source>
        <strain evidence="2 3">P5626</strain>
    </source>
</reference>
<evidence type="ECO:0000313" key="3">
    <source>
        <dbReference type="Proteomes" id="UP000295270"/>
    </source>
</evidence>
<dbReference type="EMBL" id="SLWA01000004">
    <property type="protein sequence ID" value="TCN57673.1"/>
    <property type="molecule type" value="Genomic_DNA"/>
</dbReference>
<dbReference type="Proteomes" id="UP000295270">
    <property type="component" value="Unassembled WGS sequence"/>
</dbReference>
<comment type="caution">
    <text evidence="2">The sequence shown here is derived from an EMBL/GenBank/DDBJ whole genome shotgun (WGS) entry which is preliminary data.</text>
</comment>
<proteinExistence type="predicted"/>